<feature type="chain" id="PRO_5022849753" evidence="1">
    <location>
        <begin position="20"/>
        <end position="249"/>
    </location>
</feature>
<proteinExistence type="predicted"/>
<dbReference type="EMBL" id="CP042434">
    <property type="protein sequence ID" value="QEC71275.1"/>
    <property type="molecule type" value="Genomic_DNA"/>
</dbReference>
<gene>
    <name evidence="2" type="ORF">FSB73_05870</name>
</gene>
<dbReference type="AlphaFoldDB" id="A0A5B8VJY2"/>
<keyword evidence="3" id="KW-1185">Reference proteome</keyword>
<dbReference type="Proteomes" id="UP000321291">
    <property type="component" value="Chromosome"/>
</dbReference>
<protein>
    <submittedName>
        <fullName evidence="2">Uncharacterized protein</fullName>
    </submittedName>
</protein>
<accession>A0A5B8VJY2</accession>
<evidence type="ECO:0000256" key="1">
    <source>
        <dbReference type="SAM" id="SignalP"/>
    </source>
</evidence>
<sequence length="249" mass="26071">MKKTLLSLFMVACVGTAVSYGQVNVGSTTPPDASVALQVSGTNLGFMPPKVSLTSTDEFGLAGDTKTAGIMVYNTNTALASNFAFPSYGVGLYLWTGKGWLWQGPMPFISALAPASGNIPVGTVDVPLNVSGPDHGVGNPDILPTVDGGAVVATVGGNYKYELDGYIAQAPDAPGSIVFEVQKNGAYSTQFQVPVAGQTNHINIFHFSEEIYLAAGDKLTFKVIQNNTGKIVSYVYIPNIVVKALELGE</sequence>
<dbReference type="KEGG" id="agi:FSB73_05870"/>
<keyword evidence="1" id="KW-0732">Signal</keyword>
<reference evidence="2 3" key="1">
    <citation type="journal article" date="2017" name="Int. J. Syst. Evol. Microbiol.">
        <title>Arachidicoccus ginsenosidivorans sp. nov., with ginsenoside-converting activity isolated from ginseng cultivating soil.</title>
        <authorList>
            <person name="Siddiqi M.Z."/>
            <person name="Aslam Z."/>
            <person name="Im W.T."/>
        </authorList>
    </citation>
    <scope>NUCLEOTIDE SEQUENCE [LARGE SCALE GENOMIC DNA]</scope>
    <source>
        <strain evidence="2 3">Gsoil 809</strain>
    </source>
</reference>
<feature type="signal peptide" evidence="1">
    <location>
        <begin position="1"/>
        <end position="19"/>
    </location>
</feature>
<organism evidence="2 3">
    <name type="scientific">Arachidicoccus ginsenosidivorans</name>
    <dbReference type="NCBI Taxonomy" id="496057"/>
    <lineage>
        <taxon>Bacteria</taxon>
        <taxon>Pseudomonadati</taxon>
        <taxon>Bacteroidota</taxon>
        <taxon>Chitinophagia</taxon>
        <taxon>Chitinophagales</taxon>
        <taxon>Chitinophagaceae</taxon>
        <taxon>Arachidicoccus</taxon>
    </lineage>
</organism>
<evidence type="ECO:0000313" key="2">
    <source>
        <dbReference type="EMBL" id="QEC71275.1"/>
    </source>
</evidence>
<evidence type="ECO:0000313" key="3">
    <source>
        <dbReference type="Proteomes" id="UP000321291"/>
    </source>
</evidence>
<name>A0A5B8VJY2_9BACT</name>
<dbReference type="OrthoDB" id="1430919at2"/>
<dbReference type="RefSeq" id="WP_146780549.1">
    <property type="nucleotide sequence ID" value="NZ_CP042434.1"/>
</dbReference>